<evidence type="ECO:0000313" key="1">
    <source>
        <dbReference type="EMBL" id="KAK4030436.1"/>
    </source>
</evidence>
<dbReference type="EMBL" id="JAOYFB010000039">
    <property type="protein sequence ID" value="KAK4030436.1"/>
    <property type="molecule type" value="Genomic_DNA"/>
</dbReference>
<accession>A0ABR0AZ99</accession>
<reference evidence="1 2" key="1">
    <citation type="journal article" date="2023" name="Nucleic Acids Res.">
        <title>The hologenome of Daphnia magna reveals possible DNA methylation and microbiome-mediated evolution of the host genome.</title>
        <authorList>
            <person name="Chaturvedi A."/>
            <person name="Li X."/>
            <person name="Dhandapani V."/>
            <person name="Marshall H."/>
            <person name="Kissane S."/>
            <person name="Cuenca-Cambronero M."/>
            <person name="Asole G."/>
            <person name="Calvet F."/>
            <person name="Ruiz-Romero M."/>
            <person name="Marangio P."/>
            <person name="Guigo R."/>
            <person name="Rago D."/>
            <person name="Mirbahai L."/>
            <person name="Eastwood N."/>
            <person name="Colbourne J.K."/>
            <person name="Zhou J."/>
            <person name="Mallon E."/>
            <person name="Orsini L."/>
        </authorList>
    </citation>
    <scope>NUCLEOTIDE SEQUENCE [LARGE SCALE GENOMIC DNA]</scope>
    <source>
        <strain evidence="1">LRV0_1</strain>
    </source>
</reference>
<name>A0ABR0AZ99_9CRUS</name>
<sequence length="141" mass="14446">MIIEAAKNGHTQVVQLHAFDYPSSILVTPDQAFCTGHELTLLGDGSPIVSEDSIVPSPAGSYGGSPTQCRLSGDDHYGSYHCTGKAGTAGSSCRCLNQPSFAQCLAASHHSPLPTPLTGSSNLSSGAGGNQHSISALAFEM</sequence>
<proteinExistence type="predicted"/>
<evidence type="ECO:0000313" key="2">
    <source>
        <dbReference type="Proteomes" id="UP001234178"/>
    </source>
</evidence>
<protein>
    <submittedName>
        <fullName evidence="1">Uncharacterized protein</fullName>
    </submittedName>
</protein>
<gene>
    <name evidence="1" type="ORF">OUZ56_023503</name>
</gene>
<dbReference type="Proteomes" id="UP001234178">
    <property type="component" value="Unassembled WGS sequence"/>
</dbReference>
<organism evidence="1 2">
    <name type="scientific">Daphnia magna</name>
    <dbReference type="NCBI Taxonomy" id="35525"/>
    <lineage>
        <taxon>Eukaryota</taxon>
        <taxon>Metazoa</taxon>
        <taxon>Ecdysozoa</taxon>
        <taxon>Arthropoda</taxon>
        <taxon>Crustacea</taxon>
        <taxon>Branchiopoda</taxon>
        <taxon>Diplostraca</taxon>
        <taxon>Cladocera</taxon>
        <taxon>Anomopoda</taxon>
        <taxon>Daphniidae</taxon>
        <taxon>Daphnia</taxon>
    </lineage>
</organism>
<comment type="caution">
    <text evidence="1">The sequence shown here is derived from an EMBL/GenBank/DDBJ whole genome shotgun (WGS) entry which is preliminary data.</text>
</comment>
<keyword evidence="2" id="KW-1185">Reference proteome</keyword>